<evidence type="ECO:0000256" key="9">
    <source>
        <dbReference type="ARBA" id="ARBA00023004"/>
    </source>
</evidence>
<dbReference type="Pfam" id="PF13247">
    <property type="entry name" value="Fer4_11"/>
    <property type="match status" value="1"/>
</dbReference>
<dbReference type="InterPro" id="IPR006547">
    <property type="entry name" value="NO3_Rdtase_bsu"/>
</dbReference>
<evidence type="ECO:0000256" key="3">
    <source>
        <dbReference type="ARBA" id="ARBA00004196"/>
    </source>
</evidence>
<dbReference type="InterPro" id="IPR029263">
    <property type="entry name" value="Nitr_red_bet_C"/>
</dbReference>
<comment type="cofactor">
    <cofactor evidence="2">
        <name>[4Fe-4S] cluster</name>
        <dbReference type="ChEBI" id="CHEBI:49883"/>
    </cofactor>
</comment>
<dbReference type="SUPFAM" id="SSF54862">
    <property type="entry name" value="4Fe-4S ferredoxins"/>
    <property type="match status" value="1"/>
</dbReference>
<organism evidence="13 14">
    <name type="scientific">Ferroglobus placidus (strain DSM 10642 / AEDII12DO)</name>
    <dbReference type="NCBI Taxonomy" id="589924"/>
    <lineage>
        <taxon>Archaea</taxon>
        <taxon>Methanobacteriati</taxon>
        <taxon>Methanobacteriota</taxon>
        <taxon>Archaeoglobi</taxon>
        <taxon>Archaeoglobales</taxon>
        <taxon>Archaeoglobaceae</taxon>
        <taxon>Ferroglobus</taxon>
    </lineage>
</organism>
<feature type="domain" description="4Fe-4S ferredoxin-type" evidence="12">
    <location>
        <begin position="203"/>
        <end position="232"/>
    </location>
</feature>
<dbReference type="Proteomes" id="UP000002613">
    <property type="component" value="Chromosome"/>
</dbReference>
<protein>
    <submittedName>
        <fullName evidence="13">Nitrate reductase, beta subunit</fullName>
        <ecNumber evidence="13">1.7.99.4</ecNumber>
    </submittedName>
</protein>
<evidence type="ECO:0000256" key="4">
    <source>
        <dbReference type="ARBA" id="ARBA00022448"/>
    </source>
</evidence>
<reference evidence="13 14" key="2">
    <citation type="journal article" date="2011" name="Stand. Genomic Sci.">
        <title>Complete genome sequence of Ferroglobus placidus AEDII12DO.</title>
        <authorList>
            <person name="Anderson I."/>
            <person name="Risso C."/>
            <person name="Holmes D."/>
            <person name="Lucas S."/>
            <person name="Copeland A."/>
            <person name="Lapidus A."/>
            <person name="Cheng J.F."/>
            <person name="Bruce D."/>
            <person name="Goodwin L."/>
            <person name="Pitluck S."/>
            <person name="Saunders E."/>
            <person name="Brettin T."/>
            <person name="Detter J.C."/>
            <person name="Han C."/>
            <person name="Tapia R."/>
            <person name="Larimer F."/>
            <person name="Land M."/>
            <person name="Hauser L."/>
            <person name="Woyke T."/>
            <person name="Lovley D."/>
            <person name="Kyrpides N."/>
            <person name="Ivanova N."/>
        </authorList>
    </citation>
    <scope>NUCLEOTIDE SEQUENCE [LARGE SCALE GENOMIC DNA]</scope>
    <source>
        <strain evidence="14">DSM 10642 / AEDII12DO</strain>
    </source>
</reference>
<dbReference type="HOGENOM" id="CLU_043374_5_2_2"/>
<reference evidence="14" key="1">
    <citation type="submission" date="2010-02" db="EMBL/GenBank/DDBJ databases">
        <title>Complete sequence of Ferroglobus placidus DSM 10642.</title>
        <authorList>
            <consortium name="US DOE Joint Genome Institute"/>
            <person name="Lucas S."/>
            <person name="Copeland A."/>
            <person name="Lapidus A."/>
            <person name="Cheng J.-F."/>
            <person name="Bruce D."/>
            <person name="Goodwin L."/>
            <person name="Pitluck S."/>
            <person name="Saunders E."/>
            <person name="Brettin T."/>
            <person name="Detter J.C."/>
            <person name="Han C."/>
            <person name="Tapia R."/>
            <person name="Larimer F."/>
            <person name="Land M."/>
            <person name="Hauser L."/>
            <person name="Kyrpides N."/>
            <person name="Ivanova N."/>
            <person name="Holmes D."/>
            <person name="Lovley D."/>
            <person name="Kyrpides N."/>
            <person name="Anderson I.J."/>
            <person name="Woyke T."/>
        </authorList>
    </citation>
    <scope>NUCLEOTIDE SEQUENCE [LARGE SCALE GENOMIC DNA]</scope>
    <source>
        <strain evidence="14">DSM 10642 / AEDII12DO</strain>
    </source>
</reference>
<sequence length="485" mass="55761">MDVRAQLVMVFNLDKCLGCHTCSIACKNIWTDRRGAEYMWWNNVETKPGAGYPKFWEDQKRYKGGWVLRGDKLKLRAFSKLSTLLNIFYQPHMPRLEDYYHPWTYDYAKLYESPEESDQPVAEPISLISGEKIDIEFGPNWDDDLGGSPLYAEEDINLDERRIVTNFGSIFMFYLPRICNHCLNPACVAACPQRAIYKRGEDGIVLVDQNTCRGWRFCVTACPYKKVYYNWNTGKSEKCIFCYPRTETAQANACAHSCVGRIRYVGVVLYDADRIEDALKVKDEELVEAQRKIILDPRDEMVRKAAKENGVPDNWLEAALKSPAYALIKEYELALPLHPEFRTMPMTFYIPPLSPVLAVHRAIHDVEEHEEVPDKNLLRVPVRYLSKLFAGGNERVVTEALERLVALRKYMRARNVGEQPDEDSLRKAGLDAESAEKLYRLLTIASYNERYAIPSLHREYLDVTPSEERRGGSGFGISIRPRGGQ</sequence>
<dbReference type="AlphaFoldDB" id="D3S2G2"/>
<keyword evidence="5" id="KW-0004">4Fe-4S</keyword>
<dbReference type="GeneID" id="8777810"/>
<dbReference type="GO" id="GO:0009055">
    <property type="term" value="F:electron transfer activity"/>
    <property type="evidence" value="ECO:0007669"/>
    <property type="project" value="TreeGrafter"/>
</dbReference>
<dbReference type="CDD" id="cd10557">
    <property type="entry name" value="NarH_beta-like"/>
    <property type="match status" value="1"/>
</dbReference>
<evidence type="ECO:0000256" key="10">
    <source>
        <dbReference type="ARBA" id="ARBA00023014"/>
    </source>
</evidence>
<evidence type="ECO:0000256" key="1">
    <source>
        <dbReference type="ARBA" id="ARBA00001927"/>
    </source>
</evidence>
<dbReference type="GO" id="GO:0051539">
    <property type="term" value="F:4 iron, 4 sulfur cluster binding"/>
    <property type="evidence" value="ECO:0007669"/>
    <property type="project" value="UniProtKB-KW"/>
</dbReference>
<dbReference type="EMBL" id="CP001899">
    <property type="protein sequence ID" value="ADC64492.1"/>
    <property type="molecule type" value="Genomic_DNA"/>
</dbReference>
<dbReference type="PANTHER" id="PTHR43518:SF1">
    <property type="entry name" value="RESPIRATORY NITRATE REDUCTASE 1 BETA CHAIN"/>
    <property type="match status" value="1"/>
</dbReference>
<dbReference type="eggNOG" id="arCOG01501">
    <property type="taxonomic scope" value="Archaea"/>
</dbReference>
<comment type="cofactor">
    <cofactor evidence="1">
        <name>[3Fe-4S] cluster</name>
        <dbReference type="ChEBI" id="CHEBI:21137"/>
    </cofactor>
</comment>
<dbReference type="STRING" id="589924.Ferp_0312"/>
<dbReference type="NCBIfam" id="TIGR01660">
    <property type="entry name" value="narH"/>
    <property type="match status" value="1"/>
</dbReference>
<evidence type="ECO:0000256" key="11">
    <source>
        <dbReference type="SAM" id="MobiDB-lite"/>
    </source>
</evidence>
<keyword evidence="4" id="KW-0813">Transport</keyword>
<keyword evidence="8" id="KW-0249">Electron transport</keyword>
<keyword evidence="9" id="KW-0408">Iron</keyword>
<keyword evidence="7" id="KW-0677">Repeat</keyword>
<dbReference type="KEGG" id="fpl:Ferp_0312"/>
<dbReference type="GO" id="GO:0046872">
    <property type="term" value="F:metal ion binding"/>
    <property type="evidence" value="ECO:0007669"/>
    <property type="project" value="UniProtKB-KW"/>
</dbReference>
<proteinExistence type="predicted"/>
<dbReference type="PaxDb" id="589924-Ferp_0312"/>
<dbReference type="GO" id="GO:0009325">
    <property type="term" value="C:nitrate reductase complex"/>
    <property type="evidence" value="ECO:0007669"/>
    <property type="project" value="InterPro"/>
</dbReference>
<evidence type="ECO:0000256" key="8">
    <source>
        <dbReference type="ARBA" id="ARBA00022982"/>
    </source>
</evidence>
<gene>
    <name evidence="13" type="ordered locus">Ferp_0312</name>
</gene>
<dbReference type="GO" id="GO:0009061">
    <property type="term" value="P:anaerobic respiration"/>
    <property type="evidence" value="ECO:0007669"/>
    <property type="project" value="TreeGrafter"/>
</dbReference>
<dbReference type="PANTHER" id="PTHR43518">
    <property type="entry name" value="NITRATE REDUCTASE BETA SUBUNIT"/>
    <property type="match status" value="1"/>
</dbReference>
<evidence type="ECO:0000256" key="7">
    <source>
        <dbReference type="ARBA" id="ARBA00022737"/>
    </source>
</evidence>
<name>D3S2G2_FERPA</name>
<evidence type="ECO:0000313" key="13">
    <source>
        <dbReference type="EMBL" id="ADC64492.1"/>
    </source>
</evidence>
<feature type="domain" description="4Fe-4S ferredoxin-type" evidence="12">
    <location>
        <begin position="7"/>
        <end position="36"/>
    </location>
</feature>
<comment type="subcellular location">
    <subcellularLocation>
        <location evidence="3">Cell envelope</location>
    </subcellularLocation>
</comment>
<dbReference type="Pfam" id="PF14711">
    <property type="entry name" value="Nitr_red_bet_C"/>
    <property type="match status" value="1"/>
</dbReference>
<evidence type="ECO:0000256" key="6">
    <source>
        <dbReference type="ARBA" id="ARBA00022723"/>
    </source>
</evidence>
<keyword evidence="6" id="KW-0479">Metal-binding</keyword>
<dbReference type="EC" id="1.7.99.4" evidence="13"/>
<keyword evidence="14" id="KW-1185">Reference proteome</keyword>
<feature type="domain" description="4Fe-4S ferredoxin-type" evidence="12">
    <location>
        <begin position="170"/>
        <end position="201"/>
    </location>
</feature>
<dbReference type="GO" id="GO:0008940">
    <property type="term" value="F:nitrate reductase activity"/>
    <property type="evidence" value="ECO:0007669"/>
    <property type="project" value="InterPro"/>
</dbReference>
<keyword evidence="13" id="KW-0560">Oxidoreductase</keyword>
<feature type="region of interest" description="Disordered" evidence="11">
    <location>
        <begin position="466"/>
        <end position="485"/>
    </location>
</feature>
<dbReference type="InterPro" id="IPR017896">
    <property type="entry name" value="4Fe4S_Fe-S-bd"/>
</dbReference>
<dbReference type="RefSeq" id="WP_012964839.1">
    <property type="nucleotide sequence ID" value="NC_013849.1"/>
</dbReference>
<keyword evidence="10" id="KW-0411">Iron-sulfur</keyword>
<dbReference type="OrthoDB" id="2837at2157"/>
<accession>D3S2G2</accession>
<dbReference type="GO" id="GO:0042126">
    <property type="term" value="P:nitrate metabolic process"/>
    <property type="evidence" value="ECO:0007669"/>
    <property type="project" value="InterPro"/>
</dbReference>
<evidence type="ECO:0000259" key="12">
    <source>
        <dbReference type="PROSITE" id="PS51379"/>
    </source>
</evidence>
<evidence type="ECO:0000256" key="2">
    <source>
        <dbReference type="ARBA" id="ARBA00001966"/>
    </source>
</evidence>
<dbReference type="Gene3D" id="3.30.70.20">
    <property type="match status" value="4"/>
</dbReference>
<feature type="compositionally biased region" description="Low complexity" evidence="11">
    <location>
        <begin position="476"/>
        <end position="485"/>
    </location>
</feature>
<dbReference type="GO" id="GO:0016020">
    <property type="term" value="C:membrane"/>
    <property type="evidence" value="ECO:0007669"/>
    <property type="project" value="TreeGrafter"/>
</dbReference>
<evidence type="ECO:0000313" key="14">
    <source>
        <dbReference type="Proteomes" id="UP000002613"/>
    </source>
</evidence>
<evidence type="ECO:0000256" key="5">
    <source>
        <dbReference type="ARBA" id="ARBA00022485"/>
    </source>
</evidence>
<dbReference type="PROSITE" id="PS51379">
    <property type="entry name" value="4FE4S_FER_2"/>
    <property type="match status" value="3"/>
</dbReference>